<keyword evidence="2" id="KW-1003">Cell membrane</keyword>
<dbReference type="PROSITE" id="PS50850">
    <property type="entry name" value="MFS"/>
    <property type="match status" value="1"/>
</dbReference>
<evidence type="ECO:0000256" key="3">
    <source>
        <dbReference type="ARBA" id="ARBA00022692"/>
    </source>
</evidence>
<reference evidence="8 9" key="1">
    <citation type="submission" date="2020-06" db="EMBL/GenBank/DDBJ databases">
        <title>Haloterrigena sp. nov., an extremely halophilic archaeon isolated from a saline sediment.</title>
        <authorList>
            <person name="Liu B.-B."/>
        </authorList>
    </citation>
    <scope>NUCLEOTIDE SEQUENCE [LARGE SCALE GENOMIC DNA]</scope>
    <source>
        <strain evidence="8 9">SYSU A558-1</strain>
    </source>
</reference>
<organism evidence="8 9">
    <name type="scientific">Haloterrigena gelatinilytica</name>
    <dbReference type="NCBI Taxonomy" id="2741724"/>
    <lineage>
        <taxon>Archaea</taxon>
        <taxon>Methanobacteriati</taxon>
        <taxon>Methanobacteriota</taxon>
        <taxon>Stenosarchaea group</taxon>
        <taxon>Halobacteria</taxon>
        <taxon>Halobacteriales</taxon>
        <taxon>Natrialbaceae</taxon>
        <taxon>Haloterrigena</taxon>
    </lineage>
</organism>
<proteinExistence type="predicted"/>
<feature type="transmembrane region" description="Helical" evidence="6">
    <location>
        <begin position="276"/>
        <end position="295"/>
    </location>
</feature>
<feature type="transmembrane region" description="Helical" evidence="6">
    <location>
        <begin position="366"/>
        <end position="386"/>
    </location>
</feature>
<dbReference type="EMBL" id="JABUQZ010000001">
    <property type="protein sequence ID" value="NUC73215.1"/>
    <property type="molecule type" value="Genomic_DNA"/>
</dbReference>
<accession>A0ABX2LF83</accession>
<dbReference type="InterPro" id="IPR050189">
    <property type="entry name" value="MFS_Efflux_Transporters"/>
</dbReference>
<dbReference type="InterPro" id="IPR036259">
    <property type="entry name" value="MFS_trans_sf"/>
</dbReference>
<sequence>MRWQYRDTVLVVCTLALFVTVFGRVALSPIVPEVAAEFDLSNAVIGLALTGMWFAYALTQFPSGILAEWYGERPVVLASVCGTGLAAFVIVGAPGFVVFVLGAILLGGLAGLHYSVATTLLTRLYGDIGTAIGIHNSGAPLAGLVTPVVVSWTAVRYGWRPAVALTAVVALAIFALAVRSLRPTEPRRPDRSLSELLEPGPILDLLSRPPVVFTGVIAIVAEFTWQGVASFLPAFFAQYHGYSTTLAGVLFGAYFVTQGVLQVGVGIVADRFGRDLAIGICMITGIVGFLLLVAGSGLVPIAAGALLLGVGMGWGAAVFPRFMDRLSDAERSFGFGLFRTAYMTVAASGSVVVGLLADLFGWRVSFGFLTALLGLVCALLLANRALGLEY</sequence>
<evidence type="ECO:0000256" key="2">
    <source>
        <dbReference type="ARBA" id="ARBA00022475"/>
    </source>
</evidence>
<feature type="transmembrane region" description="Helical" evidence="6">
    <location>
        <begin position="39"/>
        <end position="58"/>
    </location>
</feature>
<keyword evidence="5 6" id="KW-0472">Membrane</keyword>
<keyword evidence="4 6" id="KW-1133">Transmembrane helix</keyword>
<name>A0ABX2LF83_9EURY</name>
<evidence type="ECO:0000259" key="7">
    <source>
        <dbReference type="PROSITE" id="PS50850"/>
    </source>
</evidence>
<feature type="transmembrane region" description="Helical" evidence="6">
    <location>
        <begin position="96"/>
        <end position="116"/>
    </location>
</feature>
<feature type="transmembrane region" description="Helical" evidence="6">
    <location>
        <begin position="162"/>
        <end position="181"/>
    </location>
</feature>
<dbReference type="InterPro" id="IPR011701">
    <property type="entry name" value="MFS"/>
</dbReference>
<dbReference type="Proteomes" id="UP001016761">
    <property type="component" value="Unassembled WGS sequence"/>
</dbReference>
<evidence type="ECO:0000256" key="6">
    <source>
        <dbReference type="SAM" id="Phobius"/>
    </source>
</evidence>
<feature type="transmembrane region" description="Helical" evidence="6">
    <location>
        <begin position="248"/>
        <end position="269"/>
    </location>
</feature>
<dbReference type="Gene3D" id="1.20.1250.20">
    <property type="entry name" value="MFS general substrate transporter like domains"/>
    <property type="match status" value="2"/>
</dbReference>
<gene>
    <name evidence="8" type="ORF">HTZ84_12990</name>
</gene>
<dbReference type="RefSeq" id="WP_174681066.1">
    <property type="nucleotide sequence ID" value="NZ_JABUQZ010000001.1"/>
</dbReference>
<protein>
    <submittedName>
        <fullName evidence="8">MFS transporter</fullName>
    </submittedName>
</protein>
<dbReference type="PANTHER" id="PTHR43124:SF3">
    <property type="entry name" value="CHLORAMPHENICOL EFFLUX PUMP RV0191"/>
    <property type="match status" value="1"/>
</dbReference>
<keyword evidence="9" id="KW-1185">Reference proteome</keyword>
<evidence type="ECO:0000256" key="1">
    <source>
        <dbReference type="ARBA" id="ARBA00004651"/>
    </source>
</evidence>
<comment type="subcellular location">
    <subcellularLocation>
        <location evidence="1">Cell membrane</location>
        <topology evidence="1">Multi-pass membrane protein</topology>
    </subcellularLocation>
</comment>
<feature type="transmembrane region" description="Helical" evidence="6">
    <location>
        <begin position="340"/>
        <end position="360"/>
    </location>
</feature>
<evidence type="ECO:0000313" key="9">
    <source>
        <dbReference type="Proteomes" id="UP001016761"/>
    </source>
</evidence>
<keyword evidence="3 6" id="KW-0812">Transmembrane</keyword>
<evidence type="ECO:0000256" key="4">
    <source>
        <dbReference type="ARBA" id="ARBA00022989"/>
    </source>
</evidence>
<dbReference type="CDD" id="cd17325">
    <property type="entry name" value="MFS_MdtG_SLC18_like"/>
    <property type="match status" value="1"/>
</dbReference>
<dbReference type="PANTHER" id="PTHR43124">
    <property type="entry name" value="PURINE EFFLUX PUMP PBUE"/>
    <property type="match status" value="1"/>
</dbReference>
<evidence type="ECO:0000313" key="8">
    <source>
        <dbReference type="EMBL" id="NUC73215.1"/>
    </source>
</evidence>
<feature type="domain" description="Major facilitator superfamily (MFS) profile" evidence="7">
    <location>
        <begin position="9"/>
        <end position="386"/>
    </location>
</feature>
<evidence type="ECO:0000256" key="5">
    <source>
        <dbReference type="ARBA" id="ARBA00023136"/>
    </source>
</evidence>
<dbReference type="SUPFAM" id="SSF103473">
    <property type="entry name" value="MFS general substrate transporter"/>
    <property type="match status" value="1"/>
</dbReference>
<comment type="caution">
    <text evidence="8">The sequence shown here is derived from an EMBL/GenBank/DDBJ whole genome shotgun (WGS) entry which is preliminary data.</text>
</comment>
<feature type="transmembrane region" description="Helical" evidence="6">
    <location>
        <begin position="128"/>
        <end position="150"/>
    </location>
</feature>
<feature type="transmembrane region" description="Helical" evidence="6">
    <location>
        <begin position="211"/>
        <end position="236"/>
    </location>
</feature>
<dbReference type="Pfam" id="PF07690">
    <property type="entry name" value="MFS_1"/>
    <property type="match status" value="1"/>
</dbReference>
<dbReference type="InterPro" id="IPR020846">
    <property type="entry name" value="MFS_dom"/>
</dbReference>
<feature type="transmembrane region" description="Helical" evidence="6">
    <location>
        <begin position="70"/>
        <end position="90"/>
    </location>
</feature>
<feature type="transmembrane region" description="Helical" evidence="6">
    <location>
        <begin position="301"/>
        <end position="319"/>
    </location>
</feature>